<name>A0A0G3GVW9_9CORY</name>
<dbReference type="GO" id="GO:0004311">
    <property type="term" value="F:geranylgeranyl diphosphate synthase activity"/>
    <property type="evidence" value="ECO:0007669"/>
    <property type="project" value="InterPro"/>
</dbReference>
<proteinExistence type="predicted"/>
<dbReference type="Gene3D" id="1.10.600.10">
    <property type="entry name" value="Farnesyl Diphosphate Synthase"/>
    <property type="match status" value="1"/>
</dbReference>
<dbReference type="PANTHER" id="PTHR31480">
    <property type="entry name" value="BIFUNCTIONAL LYCOPENE CYCLASE/PHYTOENE SYNTHASE"/>
    <property type="match status" value="1"/>
</dbReference>
<dbReference type="PATRIC" id="fig|1050174.4.peg.1813"/>
<keyword evidence="2" id="KW-1185">Reference proteome</keyword>
<dbReference type="SFLD" id="SFLDG01018">
    <property type="entry name" value="Squalene/Phytoene_Synthase_Lik"/>
    <property type="match status" value="1"/>
</dbReference>
<gene>
    <name evidence="1" type="ORF">CEPID_09010</name>
</gene>
<dbReference type="Pfam" id="PF00494">
    <property type="entry name" value="SQS_PSY"/>
    <property type="match status" value="1"/>
</dbReference>
<dbReference type="InterPro" id="IPR008949">
    <property type="entry name" value="Isoprenoid_synthase_dom_sf"/>
</dbReference>
<dbReference type="InterPro" id="IPR002060">
    <property type="entry name" value="Squ/phyt_synthse"/>
</dbReference>
<dbReference type="STRING" id="1050174.CEPID_09010"/>
<dbReference type="SFLD" id="SFLDS00005">
    <property type="entry name" value="Isoprenoid_Synthase_Type_I"/>
    <property type="match status" value="1"/>
</dbReference>
<sequence>MECMKFLRAQSWQTSRSALEEFRYATAAASAQIIEHYSTSFALASHALPPRMRTDIRNLYAMVRIADEIVDGVAEGAGLSPRQAEEILTRFHAEVHEAIRTGFSTNPVLHSFATTARHCQLNPEHIDAFFASMRADISPAQHTEESLSKYIYGSAEVIGLMCLAIFTADHPLSPRVHANCDLGAKALGRAFQKINFLRDYHIDSTALGRQYISLTPESKATFIAGIRRDLSVAYRSLGNLPLSARTGVLSAYLLFSELTDLLDAASISEIEHTRVRVSASRKLLLTARAATLAPRLKEQ</sequence>
<reference evidence="1 2" key="1">
    <citation type="submission" date="2015-05" db="EMBL/GenBank/DDBJ databases">
        <title>Complete genome sequence of Corynebacterium epidermidicanis DSM 45586, isolated from the skin of a dog suffering from pruritus.</title>
        <authorList>
            <person name="Ruckert C."/>
            <person name="Albersmeier A."/>
            <person name="Winkler A."/>
            <person name="Tauch A."/>
        </authorList>
    </citation>
    <scope>NUCLEOTIDE SEQUENCE [LARGE SCALE GENOMIC DNA]</scope>
    <source>
        <strain evidence="1 2">DSM 45586</strain>
    </source>
</reference>
<dbReference type="SUPFAM" id="SSF48576">
    <property type="entry name" value="Terpenoid synthases"/>
    <property type="match status" value="1"/>
</dbReference>
<dbReference type="KEGG" id="cei:CEPID_09010"/>
<evidence type="ECO:0000313" key="1">
    <source>
        <dbReference type="EMBL" id="AKK03648.1"/>
    </source>
</evidence>
<dbReference type="EMBL" id="CP011541">
    <property type="protein sequence ID" value="AKK03648.1"/>
    <property type="molecule type" value="Genomic_DNA"/>
</dbReference>
<protein>
    <submittedName>
        <fullName evidence="1">Phytoene/squalene synthetase</fullName>
    </submittedName>
</protein>
<dbReference type="InterPro" id="IPR044843">
    <property type="entry name" value="Trans_IPPS_bact-type"/>
</dbReference>
<organism evidence="1 2">
    <name type="scientific">Corynebacterium epidermidicanis</name>
    <dbReference type="NCBI Taxonomy" id="1050174"/>
    <lineage>
        <taxon>Bacteria</taxon>
        <taxon>Bacillati</taxon>
        <taxon>Actinomycetota</taxon>
        <taxon>Actinomycetes</taxon>
        <taxon>Mycobacteriales</taxon>
        <taxon>Corynebacteriaceae</taxon>
        <taxon>Corynebacterium</taxon>
    </lineage>
</organism>
<accession>A0A0G3GVW9</accession>
<evidence type="ECO:0000313" key="2">
    <source>
        <dbReference type="Proteomes" id="UP000035368"/>
    </source>
</evidence>
<dbReference type="AlphaFoldDB" id="A0A0G3GVW9"/>
<dbReference type="SFLD" id="SFLDG01212">
    <property type="entry name" value="Phytoene_synthase_like"/>
    <property type="match status" value="1"/>
</dbReference>
<dbReference type="Proteomes" id="UP000035368">
    <property type="component" value="Chromosome"/>
</dbReference>